<feature type="transmembrane region" description="Helical" evidence="13">
    <location>
        <begin position="101"/>
        <end position="123"/>
    </location>
</feature>
<keyword evidence="9 13" id="KW-0472">Membrane</keyword>
<dbReference type="EMBL" id="JBHSEF010000016">
    <property type="protein sequence ID" value="MFC4354737.1"/>
    <property type="molecule type" value="Genomic_DNA"/>
</dbReference>
<keyword evidence="8" id="KW-0921">Nickel transport</keyword>
<dbReference type="PROSITE" id="PS50928">
    <property type="entry name" value="ABC_TM1"/>
    <property type="match status" value="1"/>
</dbReference>
<evidence type="ECO:0000256" key="10">
    <source>
        <dbReference type="ARBA" id="ARBA00024202"/>
    </source>
</evidence>
<dbReference type="InterPro" id="IPR035906">
    <property type="entry name" value="MetI-like_sf"/>
</dbReference>
<evidence type="ECO:0000256" key="3">
    <source>
        <dbReference type="ARBA" id="ARBA00022475"/>
    </source>
</evidence>
<dbReference type="NCBIfam" id="NF045470">
    <property type="entry name" value="Opp2B"/>
    <property type="match status" value="1"/>
</dbReference>
<dbReference type="PANTHER" id="PTHR43163">
    <property type="entry name" value="DIPEPTIDE TRANSPORT SYSTEM PERMEASE PROTEIN DPPB-RELATED"/>
    <property type="match status" value="1"/>
</dbReference>
<organism evidence="15 16">
    <name type="scientific">Chryseomicrobium palamuruense</name>
    <dbReference type="NCBI Taxonomy" id="682973"/>
    <lineage>
        <taxon>Bacteria</taxon>
        <taxon>Bacillati</taxon>
        <taxon>Bacillota</taxon>
        <taxon>Bacilli</taxon>
        <taxon>Bacillales</taxon>
        <taxon>Caryophanaceae</taxon>
        <taxon>Chryseomicrobium</taxon>
    </lineage>
</organism>
<keyword evidence="4" id="KW-0533">Nickel</keyword>
<dbReference type="Gene3D" id="1.10.3720.10">
    <property type="entry name" value="MetI-like"/>
    <property type="match status" value="1"/>
</dbReference>
<evidence type="ECO:0000256" key="6">
    <source>
        <dbReference type="ARBA" id="ARBA00022989"/>
    </source>
</evidence>
<evidence type="ECO:0000256" key="9">
    <source>
        <dbReference type="ARBA" id="ARBA00023136"/>
    </source>
</evidence>
<keyword evidence="2 13" id="KW-0813">Transport</keyword>
<dbReference type="InterPro" id="IPR000515">
    <property type="entry name" value="MetI-like"/>
</dbReference>
<keyword evidence="7" id="KW-0406">Ion transport</keyword>
<evidence type="ECO:0000256" key="2">
    <source>
        <dbReference type="ARBA" id="ARBA00022448"/>
    </source>
</evidence>
<reference evidence="16" key="1">
    <citation type="journal article" date="2019" name="Int. J. Syst. Evol. Microbiol.">
        <title>The Global Catalogue of Microorganisms (GCM) 10K type strain sequencing project: providing services to taxonomists for standard genome sequencing and annotation.</title>
        <authorList>
            <consortium name="The Broad Institute Genomics Platform"/>
            <consortium name="The Broad Institute Genome Sequencing Center for Infectious Disease"/>
            <person name="Wu L."/>
            <person name="Ma J."/>
        </authorList>
    </citation>
    <scope>NUCLEOTIDE SEQUENCE [LARGE SCALE GENOMIC DNA]</scope>
    <source>
        <strain evidence="16">CCUG 50353</strain>
    </source>
</reference>
<feature type="transmembrane region" description="Helical" evidence="13">
    <location>
        <begin position="12"/>
        <end position="30"/>
    </location>
</feature>
<dbReference type="InterPro" id="IPR045621">
    <property type="entry name" value="BPD_transp_1_N"/>
</dbReference>
<feature type="transmembrane region" description="Helical" evidence="13">
    <location>
        <begin position="273"/>
        <end position="296"/>
    </location>
</feature>
<dbReference type="CDD" id="cd06261">
    <property type="entry name" value="TM_PBP2"/>
    <property type="match status" value="1"/>
</dbReference>
<evidence type="ECO:0000313" key="16">
    <source>
        <dbReference type="Proteomes" id="UP001595733"/>
    </source>
</evidence>
<keyword evidence="3" id="KW-1003">Cell membrane</keyword>
<dbReference type="SUPFAM" id="SSF161098">
    <property type="entry name" value="MetI-like"/>
    <property type="match status" value="1"/>
</dbReference>
<evidence type="ECO:0000256" key="12">
    <source>
        <dbReference type="ARBA" id="ARBA00044774"/>
    </source>
</evidence>
<evidence type="ECO:0000256" key="7">
    <source>
        <dbReference type="ARBA" id="ARBA00023065"/>
    </source>
</evidence>
<protein>
    <recommendedName>
        <fullName evidence="12">Nickel import system permease protein NikB</fullName>
    </recommendedName>
</protein>
<sequence>MGSFIMKRAGHGIVVLFGISVFSFLLIHLIPGDPARMMLGDSASAEQIAQLREQLGLNQPLVVQYMNYLSDVIRGDFGTSFRTGRPVLEEILIRFPETAKLALAGMTIAILVGVTLGILAAHFKDSYIDQAITGFASLGLAIPSFWLGLMLIMIFSVTLGWLPVAGGTGFADLILPSVTLGVLASTVIVRLTRSGMIDVLSLDFIRTAKAKGLGESAVLFGHAFRNAMIPVVTVVGLQIASLLGGTVIIEQLFNWPGLGTLSIGAITTRDFPLLQGTILFIGIVFVTVNIMVDLLYGFIDPRIKMGNAQEGN</sequence>
<dbReference type="InterPro" id="IPR050045">
    <property type="entry name" value="Opp2B"/>
</dbReference>
<feature type="transmembrane region" description="Helical" evidence="13">
    <location>
        <begin position="173"/>
        <end position="192"/>
    </location>
</feature>
<evidence type="ECO:0000256" key="4">
    <source>
        <dbReference type="ARBA" id="ARBA00022596"/>
    </source>
</evidence>
<proteinExistence type="inferred from homology"/>
<dbReference type="Pfam" id="PF00528">
    <property type="entry name" value="BPD_transp_1"/>
    <property type="match status" value="1"/>
</dbReference>
<evidence type="ECO:0000259" key="14">
    <source>
        <dbReference type="PROSITE" id="PS50928"/>
    </source>
</evidence>
<evidence type="ECO:0000256" key="11">
    <source>
        <dbReference type="ARBA" id="ARBA00038669"/>
    </source>
</evidence>
<comment type="subcellular location">
    <subcellularLocation>
        <location evidence="1 13">Cell membrane</location>
        <topology evidence="1 13">Multi-pass membrane protein</topology>
    </subcellularLocation>
</comment>
<feature type="domain" description="ABC transmembrane type-1" evidence="14">
    <location>
        <begin position="95"/>
        <end position="296"/>
    </location>
</feature>
<feature type="transmembrane region" description="Helical" evidence="13">
    <location>
        <begin position="229"/>
        <end position="253"/>
    </location>
</feature>
<feature type="transmembrane region" description="Helical" evidence="13">
    <location>
        <begin position="135"/>
        <end position="161"/>
    </location>
</feature>
<dbReference type="Pfam" id="PF19300">
    <property type="entry name" value="BPD_transp_1_N"/>
    <property type="match status" value="1"/>
</dbReference>
<evidence type="ECO:0000313" key="15">
    <source>
        <dbReference type="EMBL" id="MFC4354737.1"/>
    </source>
</evidence>
<evidence type="ECO:0000256" key="8">
    <source>
        <dbReference type="ARBA" id="ARBA00023112"/>
    </source>
</evidence>
<evidence type="ECO:0000256" key="13">
    <source>
        <dbReference type="RuleBase" id="RU363032"/>
    </source>
</evidence>
<dbReference type="Proteomes" id="UP001595733">
    <property type="component" value="Unassembled WGS sequence"/>
</dbReference>
<keyword evidence="16" id="KW-1185">Reference proteome</keyword>
<comment type="caution">
    <text evidence="15">The sequence shown here is derived from an EMBL/GenBank/DDBJ whole genome shotgun (WGS) entry which is preliminary data.</text>
</comment>
<name>A0ABV8UTU2_9BACL</name>
<accession>A0ABV8UTU2</accession>
<dbReference type="RefSeq" id="WP_378141018.1">
    <property type="nucleotide sequence ID" value="NZ_JBHSEF010000016.1"/>
</dbReference>
<evidence type="ECO:0000256" key="5">
    <source>
        <dbReference type="ARBA" id="ARBA00022692"/>
    </source>
</evidence>
<comment type="similarity">
    <text evidence="10">Belongs to the binding-protein-dependent transport system permease family. OppBC subfamily.</text>
</comment>
<keyword evidence="6 13" id="KW-1133">Transmembrane helix</keyword>
<gene>
    <name evidence="15" type="primary">nikB</name>
    <name evidence="15" type="ORF">ACFO0S_06645</name>
</gene>
<dbReference type="PANTHER" id="PTHR43163:SF6">
    <property type="entry name" value="DIPEPTIDE TRANSPORT SYSTEM PERMEASE PROTEIN DPPB-RELATED"/>
    <property type="match status" value="1"/>
</dbReference>
<evidence type="ECO:0000256" key="1">
    <source>
        <dbReference type="ARBA" id="ARBA00004651"/>
    </source>
</evidence>
<keyword evidence="5 13" id="KW-0812">Transmembrane</keyword>
<comment type="subunit">
    <text evidence="11">The complex is composed of two ATP-binding proteins (NikD and NikE), two transmembrane proteins (NikB and NikC) and a solute-binding protein (NikA).</text>
</comment>